<evidence type="ECO:0000313" key="3">
    <source>
        <dbReference type="Proteomes" id="UP000326396"/>
    </source>
</evidence>
<dbReference type="AlphaFoldDB" id="A0A5N6NC57"/>
<protein>
    <submittedName>
        <fullName evidence="2">Uncharacterized protein</fullName>
    </submittedName>
</protein>
<proteinExistence type="predicted"/>
<sequence length="94" mass="10867">MDPNKFYRGTRRVSGKMESRNPPRYARNLFSHCRDRRLKFGGQEGRLVGSHHQHQHVLATGVSFSADSRSHPDLFKEHFILLKALEGRSMLHIA</sequence>
<gene>
    <name evidence="2" type="ORF">E3N88_22524</name>
</gene>
<keyword evidence="3" id="KW-1185">Reference proteome</keyword>
<name>A0A5N6NC57_9ASTR</name>
<organism evidence="2 3">
    <name type="scientific">Mikania micrantha</name>
    <name type="common">bitter vine</name>
    <dbReference type="NCBI Taxonomy" id="192012"/>
    <lineage>
        <taxon>Eukaryota</taxon>
        <taxon>Viridiplantae</taxon>
        <taxon>Streptophyta</taxon>
        <taxon>Embryophyta</taxon>
        <taxon>Tracheophyta</taxon>
        <taxon>Spermatophyta</taxon>
        <taxon>Magnoliopsida</taxon>
        <taxon>eudicotyledons</taxon>
        <taxon>Gunneridae</taxon>
        <taxon>Pentapetalae</taxon>
        <taxon>asterids</taxon>
        <taxon>campanulids</taxon>
        <taxon>Asterales</taxon>
        <taxon>Asteraceae</taxon>
        <taxon>Asteroideae</taxon>
        <taxon>Heliantheae alliance</taxon>
        <taxon>Eupatorieae</taxon>
        <taxon>Mikania</taxon>
    </lineage>
</organism>
<dbReference type="EMBL" id="SZYD01000012">
    <property type="protein sequence ID" value="KAD4584923.1"/>
    <property type="molecule type" value="Genomic_DNA"/>
</dbReference>
<evidence type="ECO:0000313" key="2">
    <source>
        <dbReference type="EMBL" id="KAD4584923.1"/>
    </source>
</evidence>
<comment type="caution">
    <text evidence="2">The sequence shown here is derived from an EMBL/GenBank/DDBJ whole genome shotgun (WGS) entry which is preliminary data.</text>
</comment>
<evidence type="ECO:0000256" key="1">
    <source>
        <dbReference type="SAM" id="MobiDB-lite"/>
    </source>
</evidence>
<accession>A0A5N6NC57</accession>
<reference evidence="2 3" key="1">
    <citation type="submission" date="2019-05" db="EMBL/GenBank/DDBJ databases">
        <title>Mikania micrantha, genome provides insights into the molecular mechanism of rapid growth.</title>
        <authorList>
            <person name="Liu B."/>
        </authorList>
    </citation>
    <scope>NUCLEOTIDE SEQUENCE [LARGE SCALE GENOMIC DNA]</scope>
    <source>
        <strain evidence="2">NLD-2019</strain>
        <tissue evidence="2">Leaf</tissue>
    </source>
</reference>
<feature type="region of interest" description="Disordered" evidence="1">
    <location>
        <begin position="1"/>
        <end position="24"/>
    </location>
</feature>
<dbReference type="Proteomes" id="UP000326396">
    <property type="component" value="Linkage Group LG2"/>
</dbReference>